<dbReference type="PRINTS" id="PR00742">
    <property type="entry name" value="GLHYDRLASE35"/>
</dbReference>
<dbReference type="SUPFAM" id="SSF51445">
    <property type="entry name" value="(Trans)glycosidases"/>
    <property type="match status" value="1"/>
</dbReference>
<evidence type="ECO:0000256" key="1">
    <source>
        <dbReference type="ARBA" id="ARBA00001412"/>
    </source>
</evidence>
<comment type="similarity">
    <text evidence="2 8">Belongs to the glycosyl hydrolase 35 family.</text>
</comment>
<organism evidence="11 12">
    <name type="scientific">Turnera subulata</name>
    <dbReference type="NCBI Taxonomy" id="218843"/>
    <lineage>
        <taxon>Eukaryota</taxon>
        <taxon>Viridiplantae</taxon>
        <taxon>Streptophyta</taxon>
        <taxon>Embryophyta</taxon>
        <taxon>Tracheophyta</taxon>
        <taxon>Spermatophyta</taxon>
        <taxon>Magnoliopsida</taxon>
        <taxon>eudicotyledons</taxon>
        <taxon>Gunneridae</taxon>
        <taxon>Pentapetalae</taxon>
        <taxon>rosids</taxon>
        <taxon>fabids</taxon>
        <taxon>Malpighiales</taxon>
        <taxon>Passifloraceae</taxon>
        <taxon>Turnera</taxon>
    </lineage>
</organism>
<reference evidence="11" key="2">
    <citation type="journal article" date="2023" name="Plants (Basel)">
        <title>Annotation of the Turnera subulata (Passifloraceae) Draft Genome Reveals the S-Locus Evolved after the Divergence of Turneroideae from Passifloroideae in a Stepwise Manner.</title>
        <authorList>
            <person name="Henning P.M."/>
            <person name="Roalson E.H."/>
            <person name="Mir W."/>
            <person name="McCubbin A.G."/>
            <person name="Shore J.S."/>
        </authorList>
    </citation>
    <scope>NUCLEOTIDE SEQUENCE</scope>
    <source>
        <strain evidence="11">F60SS</strain>
    </source>
</reference>
<dbReference type="PROSITE" id="PS50228">
    <property type="entry name" value="SUEL_LECTIN"/>
    <property type="match status" value="1"/>
</dbReference>
<comment type="catalytic activity">
    <reaction evidence="1 7">
        <text>Hydrolysis of terminal non-reducing beta-D-galactose residues in beta-D-galactosides.</text>
        <dbReference type="EC" id="3.2.1.23"/>
    </reaction>
</comment>
<dbReference type="InterPro" id="IPR031330">
    <property type="entry name" value="Gly_Hdrlase_35_cat"/>
</dbReference>
<keyword evidence="4 9" id="KW-0732">Signal</keyword>
<dbReference type="FunFam" id="2.60.120.260:FF:000142">
    <property type="entry name" value="Beta-galactosidase"/>
    <property type="match status" value="1"/>
</dbReference>
<evidence type="ECO:0000259" key="10">
    <source>
        <dbReference type="PROSITE" id="PS50228"/>
    </source>
</evidence>
<dbReference type="PROSITE" id="PS01182">
    <property type="entry name" value="GLYCOSYL_HYDROL_F35"/>
    <property type="match status" value="1"/>
</dbReference>
<dbReference type="Pfam" id="PF17834">
    <property type="entry name" value="GHD"/>
    <property type="match status" value="1"/>
</dbReference>
<dbReference type="InterPro" id="IPR041392">
    <property type="entry name" value="GHD"/>
</dbReference>
<dbReference type="AlphaFoldDB" id="A0A9Q0JKL0"/>
<evidence type="ECO:0000256" key="6">
    <source>
        <dbReference type="ARBA" id="ARBA00023295"/>
    </source>
</evidence>
<gene>
    <name evidence="11" type="primary">BGAL15_1</name>
    <name evidence="11" type="ORF">Tsubulata_016729</name>
</gene>
<keyword evidence="5 7" id="KW-0378">Hydrolase</keyword>
<evidence type="ECO:0000313" key="12">
    <source>
        <dbReference type="Proteomes" id="UP001141552"/>
    </source>
</evidence>
<evidence type="ECO:0000256" key="8">
    <source>
        <dbReference type="RuleBase" id="RU003679"/>
    </source>
</evidence>
<sequence>MASLKFTSLAFLVCWFSFLSVIVCTFGVDVSYDGRAIKIDGKRKVLLSGSIHYPRSAAEMWPDLIRKSKEGGLDAIETYVFWNAHEPVRRQYDFSGNNDLVRFIKTIQDEGLYAVLRIGPYNEMKNFTALIVNMMKQENLFASQGGPIILAQIENEYGHFVASYGDAGKAYVTWCANMAESLDIGVPWIMCEEEDAPESMINTCNGWYCDQWSPKNPKIPKMWTENWTGWFKNWGGKDPHRTAEDLAFAVARFFQRGGTFQNYYMYHGGTNFGRTAGGPYITTTYDYDAPLDEYGNLNQPKWGHLKQLHDILHSMEETLTHGNISSIDYGNSVWATIYKTKNASSCFFGNANSTSDATINFQGNDYDVPAWSVNTQTSVMAKRSNFVEDESTLLKWSWRPENNDKAIVLGKGQVTANQLLDQKTAANDASDYLWYMTSVNLKEDDPVWASNMTLRVNGTGHKSVNLTKGKNVITLLSATVGYQNYGVKFDMVQSGISGPVELVGRNGDETIIKDLSSHKWSYKVGLDGLPNDMYSSENLNWQGNDLPINRMMTWYKTTFKAPLGKDPVVVDLQGLGKGMAWVNGKSIGRYWPSYLAEEDGCKVEACDYRGSYDNNKCLGGNPSQVKFETVSVGYACANTYENNVLELSCQNRPISAIKFASFGNPKGRCGSFEKGTCEGANDALSIVQKACVGKETCTIDVSEKVFGLTNCGKITKRLAVEISTPSSITTAFPFTISTLFLAFSLLSILSLSFFFLSSSSSTIKNPSFPDPQNALQAPPHSPLKVYVADLPRSLNYGLLEQYWSSSTPDARIPSDPDHPIPLVARRPAASEFPDYPQNPLIKQYSAEYWITGDLMTPEPLKTSSFAQRVSDSGDADVVFVPFFATLSAEMELAKGGGSFRRKVGNDDYRRQREVVDFVTNSDAWRRSGGKDHVFVLTDPVAMWHVRAEIAPAILLVVDFGGWYRLDSKTSRGNSSDKIEHTQVSLLKDVIVPYTHLLPRLHLSENKKRQSLLYFKGAKHRHRGGMIREKLWDLLVNEPGVIMEEGFPNATGREQSIRGMRTSEFCLHPAGDTPTSCRLFDAVQSLCIPVVVSDNIELPFEGMVDYTEFSVFVAVNDALKPGWLVDHLRRISGKQRDEFRQKMAKVQQIFVYDSGHPGGIGPIPPDGAVNYIWRKIHQKVPMIREAIVREKRKPPGVSIPLRCQCT</sequence>
<dbReference type="InterPro" id="IPR008979">
    <property type="entry name" value="Galactose-bd-like_sf"/>
</dbReference>
<dbReference type="InterPro" id="IPR001944">
    <property type="entry name" value="Glycoside_Hdrlase_35"/>
</dbReference>
<dbReference type="Pfam" id="PF01301">
    <property type="entry name" value="Glyco_hydro_35"/>
    <property type="match status" value="2"/>
</dbReference>
<evidence type="ECO:0000256" key="3">
    <source>
        <dbReference type="ARBA" id="ARBA00012756"/>
    </source>
</evidence>
<comment type="caution">
    <text evidence="11">The sequence shown here is derived from an EMBL/GenBank/DDBJ whole genome shotgun (WGS) entry which is preliminary data.</text>
</comment>
<evidence type="ECO:0000256" key="4">
    <source>
        <dbReference type="ARBA" id="ARBA00022729"/>
    </source>
</evidence>
<dbReference type="Pfam" id="PF21467">
    <property type="entry name" value="BetaGal_gal-bd"/>
    <property type="match status" value="1"/>
</dbReference>
<dbReference type="EC" id="3.2.1.23" evidence="3 7"/>
<dbReference type="SUPFAM" id="SSF49785">
    <property type="entry name" value="Galactose-binding domain-like"/>
    <property type="match status" value="2"/>
</dbReference>
<dbReference type="InterPro" id="IPR040911">
    <property type="entry name" value="Exostosin_GT47"/>
</dbReference>
<dbReference type="GO" id="GO:0030246">
    <property type="term" value="F:carbohydrate binding"/>
    <property type="evidence" value="ECO:0007669"/>
    <property type="project" value="InterPro"/>
</dbReference>
<dbReference type="Gene3D" id="2.60.120.740">
    <property type="match status" value="1"/>
</dbReference>
<dbReference type="GO" id="GO:0005975">
    <property type="term" value="P:carbohydrate metabolic process"/>
    <property type="evidence" value="ECO:0007669"/>
    <property type="project" value="InterPro"/>
</dbReference>
<dbReference type="Gene3D" id="3.20.20.80">
    <property type="entry name" value="Glycosidases"/>
    <property type="match status" value="2"/>
</dbReference>
<feature type="signal peptide" evidence="9">
    <location>
        <begin position="1"/>
        <end position="27"/>
    </location>
</feature>
<feature type="domain" description="SUEL-type lectin" evidence="10">
    <location>
        <begin position="639"/>
        <end position="725"/>
    </location>
</feature>
<evidence type="ECO:0000256" key="7">
    <source>
        <dbReference type="RuleBase" id="RU000675"/>
    </source>
</evidence>
<evidence type="ECO:0000313" key="11">
    <source>
        <dbReference type="EMBL" id="KAJ4846091.1"/>
    </source>
</evidence>
<protein>
    <recommendedName>
        <fullName evidence="3 7">Beta-galactosidase</fullName>
        <ecNumber evidence="3 7">3.2.1.23</ecNumber>
    </recommendedName>
</protein>
<dbReference type="Pfam" id="PF03016">
    <property type="entry name" value="Exostosin_GT47"/>
    <property type="match status" value="1"/>
</dbReference>
<evidence type="ECO:0000256" key="2">
    <source>
        <dbReference type="ARBA" id="ARBA00009809"/>
    </source>
</evidence>
<dbReference type="PANTHER" id="PTHR23421">
    <property type="entry name" value="BETA-GALACTOSIDASE RELATED"/>
    <property type="match status" value="1"/>
</dbReference>
<dbReference type="GO" id="GO:0004565">
    <property type="term" value="F:beta-galactosidase activity"/>
    <property type="evidence" value="ECO:0007669"/>
    <property type="project" value="UniProtKB-EC"/>
</dbReference>
<keyword evidence="6 7" id="KW-0326">Glycosidase</keyword>
<dbReference type="FunFam" id="3.20.20.80:FF:000006">
    <property type="entry name" value="Beta-galactosidase"/>
    <property type="match status" value="1"/>
</dbReference>
<evidence type="ECO:0000256" key="9">
    <source>
        <dbReference type="SAM" id="SignalP"/>
    </source>
</evidence>
<dbReference type="Gene3D" id="2.60.120.260">
    <property type="entry name" value="Galactose-binding domain-like"/>
    <property type="match status" value="1"/>
</dbReference>
<keyword evidence="12" id="KW-1185">Reference proteome</keyword>
<feature type="chain" id="PRO_5040116161" description="Beta-galactosidase" evidence="9">
    <location>
        <begin position="28"/>
        <end position="1205"/>
    </location>
</feature>
<dbReference type="InterPro" id="IPR017853">
    <property type="entry name" value="GH"/>
</dbReference>
<dbReference type="CDD" id="cd22842">
    <property type="entry name" value="Gal_Rha_Lectin_BGal"/>
    <property type="match status" value="1"/>
</dbReference>
<dbReference type="EMBL" id="JAKUCV010001510">
    <property type="protein sequence ID" value="KAJ4846091.1"/>
    <property type="molecule type" value="Genomic_DNA"/>
</dbReference>
<dbReference type="InterPro" id="IPR048913">
    <property type="entry name" value="BetaGal_gal-bd"/>
</dbReference>
<dbReference type="InterPro" id="IPR000922">
    <property type="entry name" value="Lectin_gal-bd_dom"/>
</dbReference>
<dbReference type="Pfam" id="PF02140">
    <property type="entry name" value="SUEL_Lectin"/>
    <property type="match status" value="1"/>
</dbReference>
<dbReference type="Proteomes" id="UP001141552">
    <property type="component" value="Unassembled WGS sequence"/>
</dbReference>
<dbReference type="InterPro" id="IPR043159">
    <property type="entry name" value="Lectin_gal-bd_sf"/>
</dbReference>
<evidence type="ECO:0000256" key="5">
    <source>
        <dbReference type="ARBA" id="ARBA00022801"/>
    </source>
</evidence>
<dbReference type="OrthoDB" id="1924787at2759"/>
<reference evidence="11" key="1">
    <citation type="submission" date="2022-02" db="EMBL/GenBank/DDBJ databases">
        <authorList>
            <person name="Henning P.M."/>
            <person name="McCubbin A.G."/>
            <person name="Shore J.S."/>
        </authorList>
    </citation>
    <scope>NUCLEOTIDE SEQUENCE</scope>
    <source>
        <strain evidence="11">F60SS</strain>
        <tissue evidence="11">Leaves</tissue>
    </source>
</reference>
<accession>A0A9Q0JKL0</accession>
<name>A0A9Q0JKL0_9ROSI</name>
<proteinExistence type="inferred from homology"/>
<dbReference type="InterPro" id="IPR019801">
    <property type="entry name" value="Glyco_hydro_35_CS"/>
</dbReference>